<gene>
    <name evidence="2" type="primary">jg23593</name>
    <name evidence="2" type="ORF">PAEG_LOCUS6226</name>
</gene>
<dbReference type="Proteomes" id="UP000838756">
    <property type="component" value="Unassembled WGS sequence"/>
</dbReference>
<proteinExistence type="predicted"/>
<feature type="region of interest" description="Disordered" evidence="1">
    <location>
        <begin position="50"/>
        <end position="70"/>
    </location>
</feature>
<evidence type="ECO:0000313" key="2">
    <source>
        <dbReference type="EMBL" id="CAH2218392.1"/>
    </source>
</evidence>
<reference evidence="2" key="1">
    <citation type="submission" date="2022-03" db="EMBL/GenBank/DDBJ databases">
        <authorList>
            <person name="Lindestad O."/>
        </authorList>
    </citation>
    <scope>NUCLEOTIDE SEQUENCE</scope>
</reference>
<sequence>MLGVSLLDQIRNKKILRRTGVIDIAQRIAKMKWQWAGHIACRTDGRWGSKGLEWQPRTGKSSVGRPPMRWADDIKSVSGNRRTQASQNRGIWNGRGRLSVDMMIPQE</sequence>
<accession>A0A8S4QY89</accession>
<evidence type="ECO:0000256" key="1">
    <source>
        <dbReference type="SAM" id="MobiDB-lite"/>
    </source>
</evidence>
<keyword evidence="3" id="KW-1185">Reference proteome</keyword>
<organism evidence="2 3">
    <name type="scientific">Pararge aegeria aegeria</name>
    <dbReference type="NCBI Taxonomy" id="348720"/>
    <lineage>
        <taxon>Eukaryota</taxon>
        <taxon>Metazoa</taxon>
        <taxon>Ecdysozoa</taxon>
        <taxon>Arthropoda</taxon>
        <taxon>Hexapoda</taxon>
        <taxon>Insecta</taxon>
        <taxon>Pterygota</taxon>
        <taxon>Neoptera</taxon>
        <taxon>Endopterygota</taxon>
        <taxon>Lepidoptera</taxon>
        <taxon>Glossata</taxon>
        <taxon>Ditrysia</taxon>
        <taxon>Papilionoidea</taxon>
        <taxon>Nymphalidae</taxon>
        <taxon>Satyrinae</taxon>
        <taxon>Satyrini</taxon>
        <taxon>Parargina</taxon>
        <taxon>Pararge</taxon>
    </lineage>
</organism>
<feature type="non-terminal residue" evidence="2">
    <location>
        <position position="107"/>
    </location>
</feature>
<name>A0A8S4QY89_9NEOP</name>
<dbReference type="EMBL" id="CAKXAJ010019507">
    <property type="protein sequence ID" value="CAH2218392.1"/>
    <property type="molecule type" value="Genomic_DNA"/>
</dbReference>
<dbReference type="OrthoDB" id="407509at2759"/>
<dbReference type="AlphaFoldDB" id="A0A8S4QY89"/>
<evidence type="ECO:0000313" key="3">
    <source>
        <dbReference type="Proteomes" id="UP000838756"/>
    </source>
</evidence>
<protein>
    <submittedName>
        <fullName evidence="2">Jg23593 protein</fullName>
    </submittedName>
</protein>
<comment type="caution">
    <text evidence="2">The sequence shown here is derived from an EMBL/GenBank/DDBJ whole genome shotgun (WGS) entry which is preliminary data.</text>
</comment>